<evidence type="ECO:0000256" key="1">
    <source>
        <dbReference type="SAM" id="SignalP"/>
    </source>
</evidence>
<accession>A0ABQ2E5G3</accession>
<dbReference type="EMBL" id="BMME01000001">
    <property type="protein sequence ID" value="GGJ96740.1"/>
    <property type="molecule type" value="Genomic_DNA"/>
</dbReference>
<evidence type="ECO:0000313" key="4">
    <source>
        <dbReference type="EMBL" id="GGJ96740.1"/>
    </source>
</evidence>
<dbReference type="RefSeq" id="WP_132986007.1">
    <property type="nucleotide sequence ID" value="NZ_BMME01000001.1"/>
</dbReference>
<proteinExistence type="predicted"/>
<dbReference type="Pfam" id="PF00930">
    <property type="entry name" value="DPPIV_N"/>
    <property type="match status" value="1"/>
</dbReference>
<evidence type="ECO:0000313" key="5">
    <source>
        <dbReference type="Proteomes" id="UP000599009"/>
    </source>
</evidence>
<dbReference type="SUPFAM" id="SSF82171">
    <property type="entry name" value="DPP6 N-terminal domain-like"/>
    <property type="match status" value="1"/>
</dbReference>
<keyword evidence="5" id="KW-1185">Reference proteome</keyword>
<organism evidence="4 5">
    <name type="scientific">Luteimonas terricola</name>
    <dbReference type="NCBI Taxonomy" id="645597"/>
    <lineage>
        <taxon>Bacteria</taxon>
        <taxon>Pseudomonadati</taxon>
        <taxon>Pseudomonadota</taxon>
        <taxon>Gammaproteobacteria</taxon>
        <taxon>Lysobacterales</taxon>
        <taxon>Lysobacteraceae</taxon>
        <taxon>Luteimonas</taxon>
    </lineage>
</organism>
<dbReference type="InterPro" id="IPR002469">
    <property type="entry name" value="Peptidase_S9B_N"/>
</dbReference>
<protein>
    <submittedName>
        <fullName evidence="4">Peptidase S9</fullName>
    </submittedName>
</protein>
<reference evidence="5" key="1">
    <citation type="journal article" date="2019" name="Int. J. Syst. Evol. Microbiol.">
        <title>The Global Catalogue of Microorganisms (GCM) 10K type strain sequencing project: providing services to taxonomists for standard genome sequencing and annotation.</title>
        <authorList>
            <consortium name="The Broad Institute Genomics Platform"/>
            <consortium name="The Broad Institute Genome Sequencing Center for Infectious Disease"/>
            <person name="Wu L."/>
            <person name="Ma J."/>
        </authorList>
    </citation>
    <scope>NUCLEOTIDE SEQUENCE [LARGE SCALE GENOMIC DNA]</scope>
    <source>
        <strain evidence="5">CGMCC 1.8985</strain>
    </source>
</reference>
<feature type="domain" description="Dipeptidylpeptidase IV N-terminal" evidence="3">
    <location>
        <begin position="351"/>
        <end position="510"/>
    </location>
</feature>
<keyword evidence="1" id="KW-0732">Signal</keyword>
<gene>
    <name evidence="4" type="ORF">GCM10011394_02010</name>
</gene>
<feature type="signal peptide" evidence="1">
    <location>
        <begin position="1"/>
        <end position="23"/>
    </location>
</feature>
<dbReference type="Gene3D" id="3.40.50.1820">
    <property type="entry name" value="alpha/beta hydrolase"/>
    <property type="match status" value="1"/>
</dbReference>
<dbReference type="Proteomes" id="UP000599009">
    <property type="component" value="Unassembled WGS sequence"/>
</dbReference>
<feature type="chain" id="PRO_5046062304" evidence="1">
    <location>
        <begin position="24"/>
        <end position="798"/>
    </location>
</feature>
<comment type="caution">
    <text evidence="4">The sequence shown here is derived from an EMBL/GenBank/DDBJ whole genome shotgun (WGS) entry which is preliminary data.</text>
</comment>
<dbReference type="Gene3D" id="2.120.10.30">
    <property type="entry name" value="TolB, C-terminal domain"/>
    <property type="match status" value="1"/>
</dbReference>
<dbReference type="InterPro" id="IPR011042">
    <property type="entry name" value="6-blade_b-propeller_TolB-like"/>
</dbReference>
<feature type="domain" description="Peptidase S9 prolyl oligopeptidase catalytic" evidence="2">
    <location>
        <begin position="602"/>
        <end position="797"/>
    </location>
</feature>
<dbReference type="Gene3D" id="2.140.10.30">
    <property type="entry name" value="Dipeptidylpeptidase IV, N-terminal domain"/>
    <property type="match status" value="1"/>
</dbReference>
<sequence>MRHRSAVPLLSLSLLLATAPALTATAQSAQPQALDLHQVMADPDWIGPPVERAWWSWDGATAYYMAKRSGSNVRDTFAQQVTGGAAALVDGAARAGIDAHDPVYDATRARMAFLRSGDVFVRDLRGGALTQLTRTEAGESQLQWGRDGSLSWRSGNDWFRWTAGGGVGQAASLRAEDAPGTAPKPDDLRERQLRYIETLRTERERREELRTQAEAWRSADPSRAPAPAFLGKDVEIQGSALSPDGRWLFAVTQAKGAEAGQGGKMPKYVTESGYEEFEDVRTRVGRNDPTPQSFWLVSLDDGKVRELKTDPLPGVTTDPLAALRKAAGKDALKGNRAVRIEGWGGDVSSGARWSDDGGALALMLHSVDNKDRWLATVDLSTASLQPVHRLTDAAWINWGFNEFGWMPDARTLWFLSEESGWSHLYTASGSRARALTSGRWEASQPVLAADGQGFLFLCNRARPGDYEVCHVGADGGEVSELTALDGVEDFVASPDGSRVLVRHSTSYVPPQLSVVDAGGGSARQLTDTRSAEFKAREWIQPETVQVPSKHGAGTIWGKYYGPATMEPGREYPVVLFVHGAGYLQNVSDRYPNYFREQMFHNLLVQQGYIVLDLDFRASEGYGRDWRTAIYRQMGHPELEDYLDGIDWLVANRQADRDRVGIYGGSYGGFMSFMAMFREPEKFKAGAALRPVTDWSQYNHGYTANILNTPELDPEAYAKSSPMEYADGLQGHLLIAHGMIDDNVFYKDSVMMAQRLIELRKDKWELASYPMERHGFVHPDSWYDEYRRIHELFERALKD</sequence>
<evidence type="ECO:0000259" key="2">
    <source>
        <dbReference type="Pfam" id="PF00326"/>
    </source>
</evidence>
<dbReference type="Pfam" id="PF00326">
    <property type="entry name" value="Peptidase_S9"/>
    <property type="match status" value="1"/>
</dbReference>
<dbReference type="PANTHER" id="PTHR11731">
    <property type="entry name" value="PROTEASE FAMILY S9B,C DIPEPTIDYL-PEPTIDASE IV-RELATED"/>
    <property type="match status" value="1"/>
</dbReference>
<dbReference type="InterPro" id="IPR029058">
    <property type="entry name" value="AB_hydrolase_fold"/>
</dbReference>
<evidence type="ECO:0000259" key="3">
    <source>
        <dbReference type="Pfam" id="PF00930"/>
    </source>
</evidence>
<dbReference type="InterPro" id="IPR050278">
    <property type="entry name" value="Serine_Prot_S9B/DPPIV"/>
</dbReference>
<dbReference type="PANTHER" id="PTHR11731:SF193">
    <property type="entry name" value="DIPEPTIDYL PEPTIDASE 9"/>
    <property type="match status" value="1"/>
</dbReference>
<dbReference type="InterPro" id="IPR001375">
    <property type="entry name" value="Peptidase_S9_cat"/>
</dbReference>
<dbReference type="SUPFAM" id="SSF53474">
    <property type="entry name" value="alpha/beta-Hydrolases"/>
    <property type="match status" value="1"/>
</dbReference>
<name>A0ABQ2E5G3_9GAMM</name>